<evidence type="ECO:0000256" key="4">
    <source>
        <dbReference type="ARBA" id="ARBA00022833"/>
    </source>
</evidence>
<dbReference type="PANTHER" id="PTHR12922">
    <property type="entry name" value="UBIQUINONE BIOSYNTHESIS PROTEIN"/>
    <property type="match status" value="1"/>
</dbReference>
<evidence type="ECO:0000256" key="2">
    <source>
        <dbReference type="ARBA" id="ARBA00022723"/>
    </source>
</evidence>
<feature type="binding site" evidence="8">
    <location>
        <position position="160"/>
    </location>
    <ligand>
        <name>Zn(2+)</name>
        <dbReference type="ChEBI" id="CHEBI:29105"/>
    </ligand>
</feature>
<feature type="binding site" evidence="8">
    <location>
        <position position="156"/>
    </location>
    <ligand>
        <name>Zn(2+)</name>
        <dbReference type="ChEBI" id="CHEBI:29105"/>
    </ligand>
</feature>
<keyword evidence="6 8" id="KW-0472">Membrane</keyword>
<dbReference type="EC" id="4.1.1.130" evidence="8"/>
<dbReference type="GO" id="GO:0031314">
    <property type="term" value="C:extrinsic component of mitochondrial inner membrane"/>
    <property type="evidence" value="ECO:0007669"/>
    <property type="project" value="UniProtKB-UniRule"/>
</dbReference>
<proteinExistence type="inferred from homology"/>
<keyword evidence="4 8" id="KW-0862">Zinc</keyword>
<sequence>MLSKTLLILQNSRSQLRCHSQVIANFEDYYNQHHIQTNAFQKVLLTAGSAAVCLLNPFRADMIACLGETSGVAATQHILEKMKESEEGCRILADQPRINTKTINLNYLQNLPEGTLGKTYYNFLADNKVTPDSRDPVRFVDDIELAYVLQRYREAHDLIHTILQMPTHMLGEVTVKWVEALQFKLPMCIAGGIFGAMRLKPKQRQNYKKFYLPWAIDTGQNAKFLMNVYYEKRWEQPLDEFYKEFNIKPLIIESSKKK</sequence>
<organism evidence="9 10">
    <name type="scientific">Callosobruchus maculatus</name>
    <name type="common">Southern cowpea weevil</name>
    <name type="synonym">Pulse bruchid</name>
    <dbReference type="NCBI Taxonomy" id="64391"/>
    <lineage>
        <taxon>Eukaryota</taxon>
        <taxon>Metazoa</taxon>
        <taxon>Ecdysozoa</taxon>
        <taxon>Arthropoda</taxon>
        <taxon>Hexapoda</taxon>
        <taxon>Insecta</taxon>
        <taxon>Pterygota</taxon>
        <taxon>Neoptera</taxon>
        <taxon>Endopterygota</taxon>
        <taxon>Coleoptera</taxon>
        <taxon>Polyphaga</taxon>
        <taxon>Cucujiformia</taxon>
        <taxon>Chrysomeloidea</taxon>
        <taxon>Chrysomelidae</taxon>
        <taxon>Bruchinae</taxon>
        <taxon>Bruchini</taxon>
        <taxon>Callosobruchus</taxon>
    </lineage>
</organism>
<keyword evidence="5 8" id="KW-0496">Mitochondrion</keyword>
<comment type="similarity">
    <text evidence="8">Belongs to the COQ4 family.</text>
</comment>
<dbReference type="GO" id="GO:0120539">
    <property type="term" value="F:4-hydroxy-3-methoxy-5-polyprenylbenzoate decarboxylase activity"/>
    <property type="evidence" value="ECO:0007669"/>
    <property type="project" value="UniProtKB-EC"/>
</dbReference>
<protein>
    <recommendedName>
        <fullName evidence="8">Ubiquinone biosynthesis protein COQ4 homolog, mitochondrial</fullName>
    </recommendedName>
    <alternativeName>
        <fullName evidence="8">4-hydroxy-3-methoxy-5-polyprenylbenzoate decarboxylase</fullName>
        <ecNumber evidence="8">4.1.1.130</ecNumber>
    </alternativeName>
    <alternativeName>
        <fullName evidence="8">Coenzyme Q biosynthesis protein 4 homolog</fullName>
    </alternativeName>
</protein>
<name>A0A653C698_CALMS</name>
<comment type="pathway">
    <text evidence="8">Cofactor biosynthesis; ubiquinone biosynthesis.</text>
</comment>
<dbReference type="PANTHER" id="PTHR12922:SF7">
    <property type="entry name" value="UBIQUINONE BIOSYNTHESIS PROTEIN COQ4 HOMOLOG, MITOCHONDRIAL"/>
    <property type="match status" value="1"/>
</dbReference>
<dbReference type="Pfam" id="PF05019">
    <property type="entry name" value="Coq4"/>
    <property type="match status" value="1"/>
</dbReference>
<dbReference type="UniPathway" id="UPA00232"/>
<comment type="function">
    <text evidence="8">Lyase that catalyzes the C1-decarboxylation of 4-hydroxy-3-methoxy-5-(all-trans-polyprenyl)benzoic acid into 2-methoxy-6-(all-trans-polyprenyl)phenol during ubiquinone biosynthesis.</text>
</comment>
<comment type="catalytic activity">
    <reaction evidence="8">
        <text>a 4-hydroxy-3-methoxy-5-(all-trans-polyprenyl)benzoate + H(+) = a 2-methoxy-6-(all-trans-polyprenyl)phenol + CO2</text>
        <dbReference type="Rhea" id="RHEA:81179"/>
        <dbReference type="Rhea" id="RHEA-COMP:9551"/>
        <dbReference type="Rhea" id="RHEA-COMP:10931"/>
        <dbReference type="ChEBI" id="CHEBI:15378"/>
        <dbReference type="ChEBI" id="CHEBI:16526"/>
        <dbReference type="ChEBI" id="CHEBI:62731"/>
        <dbReference type="ChEBI" id="CHEBI:84443"/>
        <dbReference type="EC" id="4.1.1.130"/>
    </reaction>
</comment>
<evidence type="ECO:0000256" key="5">
    <source>
        <dbReference type="ARBA" id="ARBA00023128"/>
    </source>
</evidence>
<dbReference type="OrthoDB" id="4249at2759"/>
<evidence type="ECO:0000313" key="9">
    <source>
        <dbReference type="EMBL" id="VEN43024.1"/>
    </source>
</evidence>
<evidence type="ECO:0000256" key="7">
    <source>
        <dbReference type="ARBA" id="ARBA00023239"/>
    </source>
</evidence>
<evidence type="ECO:0000313" key="10">
    <source>
        <dbReference type="Proteomes" id="UP000410492"/>
    </source>
</evidence>
<dbReference type="InterPro" id="IPR007715">
    <property type="entry name" value="Coq4"/>
</dbReference>
<keyword evidence="2 8" id="KW-0479">Metal-binding</keyword>
<dbReference type="EMBL" id="CAACVG010006999">
    <property type="protein sequence ID" value="VEN43024.1"/>
    <property type="molecule type" value="Genomic_DNA"/>
</dbReference>
<dbReference type="GO" id="GO:0008270">
    <property type="term" value="F:zinc ion binding"/>
    <property type="evidence" value="ECO:0007669"/>
    <property type="project" value="UniProtKB-UniRule"/>
</dbReference>
<dbReference type="InterPro" id="IPR027540">
    <property type="entry name" value="Coq4_euk"/>
</dbReference>
<evidence type="ECO:0000256" key="6">
    <source>
        <dbReference type="ARBA" id="ARBA00023136"/>
    </source>
</evidence>
<feature type="binding site" evidence="8">
    <location>
        <position position="157"/>
    </location>
    <ligand>
        <name>Zn(2+)</name>
        <dbReference type="ChEBI" id="CHEBI:29105"/>
    </ligand>
</feature>
<gene>
    <name evidence="9" type="ORF">CALMAC_LOCUS6312</name>
</gene>
<keyword evidence="10" id="KW-1185">Reference proteome</keyword>
<dbReference type="Proteomes" id="UP000410492">
    <property type="component" value="Unassembled WGS sequence"/>
</dbReference>
<comment type="cofactor">
    <cofactor evidence="8">
        <name>Zn(2+)</name>
        <dbReference type="ChEBI" id="CHEBI:29105"/>
    </cofactor>
</comment>
<keyword evidence="7 8" id="KW-0456">Lyase</keyword>
<feature type="binding site" evidence="8">
    <location>
        <position position="172"/>
    </location>
    <ligand>
        <name>Zn(2+)</name>
        <dbReference type="ChEBI" id="CHEBI:29105"/>
    </ligand>
</feature>
<reference evidence="9 10" key="1">
    <citation type="submission" date="2019-01" db="EMBL/GenBank/DDBJ databases">
        <authorList>
            <person name="Sayadi A."/>
        </authorList>
    </citation>
    <scope>NUCLEOTIDE SEQUENCE [LARGE SCALE GENOMIC DNA]</scope>
</reference>
<dbReference type="HAMAP" id="MF_03111">
    <property type="entry name" value="Coq4"/>
    <property type="match status" value="1"/>
</dbReference>
<accession>A0A653C698</accession>
<keyword evidence="1 8" id="KW-0831">Ubiquinone biosynthesis</keyword>
<dbReference type="AlphaFoldDB" id="A0A653C698"/>
<comment type="subcellular location">
    <subcellularLocation>
        <location evidence="8">Mitochondrion inner membrane</location>
        <topology evidence="8">Peripheral membrane protein</topology>
        <orientation evidence="8">Matrix side</orientation>
    </subcellularLocation>
</comment>
<evidence type="ECO:0000256" key="1">
    <source>
        <dbReference type="ARBA" id="ARBA00022688"/>
    </source>
</evidence>
<evidence type="ECO:0000256" key="8">
    <source>
        <dbReference type="HAMAP-Rule" id="MF_03111"/>
    </source>
</evidence>
<keyword evidence="3 8" id="KW-0999">Mitochondrion inner membrane</keyword>
<comment type="subunit">
    <text evidence="8">Component of a multi-subunit COQ enzyme complex.</text>
</comment>
<evidence type="ECO:0000256" key="3">
    <source>
        <dbReference type="ARBA" id="ARBA00022792"/>
    </source>
</evidence>